<dbReference type="InterPro" id="IPR015168">
    <property type="entry name" value="SsuA/THI5"/>
</dbReference>
<reference evidence="3 4" key="1">
    <citation type="submission" date="2020-02" db="EMBL/GenBank/DDBJ databases">
        <title>complete genome sequence of Rhodobacteraceae bacterium.</title>
        <authorList>
            <person name="Park J."/>
            <person name="Kim Y.-S."/>
            <person name="Kim K.-H."/>
        </authorList>
    </citation>
    <scope>NUCLEOTIDE SEQUENCE [LARGE SCALE GENOMIC DNA]</scope>
    <source>
        <strain evidence="3 4">RR4-56</strain>
    </source>
</reference>
<dbReference type="RefSeq" id="WP_165096152.1">
    <property type="nucleotide sequence ID" value="NZ_CP049056.1"/>
</dbReference>
<dbReference type="KEGG" id="hdh:G5B40_05720"/>
<dbReference type="InterPro" id="IPR027939">
    <property type="entry name" value="NMT1/THI5"/>
</dbReference>
<name>A0A7L5BXL6_9RHOB</name>
<dbReference type="Pfam" id="PF09084">
    <property type="entry name" value="NMT1"/>
    <property type="match status" value="1"/>
</dbReference>
<keyword evidence="1" id="KW-0732">Signal</keyword>
<dbReference type="PANTHER" id="PTHR31528">
    <property type="entry name" value="4-AMINO-5-HYDROXYMETHYL-2-METHYLPYRIMIDINE PHOSPHATE SYNTHASE THI11-RELATED"/>
    <property type="match status" value="1"/>
</dbReference>
<feature type="domain" description="SsuA/THI5-like" evidence="2">
    <location>
        <begin position="40"/>
        <end position="251"/>
    </location>
</feature>
<dbReference type="SUPFAM" id="SSF53850">
    <property type="entry name" value="Periplasmic binding protein-like II"/>
    <property type="match status" value="1"/>
</dbReference>
<protein>
    <submittedName>
        <fullName evidence="3">ABC transporter substrate-binding protein</fullName>
    </submittedName>
</protein>
<proteinExistence type="predicted"/>
<organism evidence="3 4">
    <name type="scientific">Pikeienuella piscinae</name>
    <dbReference type="NCBI Taxonomy" id="2748098"/>
    <lineage>
        <taxon>Bacteria</taxon>
        <taxon>Pseudomonadati</taxon>
        <taxon>Pseudomonadota</taxon>
        <taxon>Alphaproteobacteria</taxon>
        <taxon>Rhodobacterales</taxon>
        <taxon>Paracoccaceae</taxon>
        <taxon>Pikeienuella</taxon>
    </lineage>
</organism>
<dbReference type="Proteomes" id="UP000503336">
    <property type="component" value="Chromosome"/>
</dbReference>
<sequence>MHMKIGLNVAAAALAVAFAATPAVALEQVTLQLNWFPLADHSPFYLARERGYFEEEGIELEIVRGQGSGDAAIKIDQKQAEFGISDTPTVLTAMSKGADLLIVGMVYDKAANNLFFRKDAGIETPADLVGKKIAAPPGDSHRFLWPSFAEINGIDVDAVTLVNVKPEGKQAIVASDQVAGAFDLYTNYPVWQKVLGEDQVGNMLFADFGVALYGHSYIIHKDLAKEKPDLVKGFLRATYRGWADTYNEREAAIDAIAGEVDGIDKATYLANLDLVLDLVITENSREYGLGWITEERMAGTLELTEKGGTLNVKLDPAAVFTNEFNSKVPAPE</sequence>
<dbReference type="EMBL" id="CP049056">
    <property type="protein sequence ID" value="QIE54996.1"/>
    <property type="molecule type" value="Genomic_DNA"/>
</dbReference>
<evidence type="ECO:0000259" key="2">
    <source>
        <dbReference type="Pfam" id="PF09084"/>
    </source>
</evidence>
<dbReference type="GO" id="GO:0009228">
    <property type="term" value="P:thiamine biosynthetic process"/>
    <property type="evidence" value="ECO:0007669"/>
    <property type="project" value="InterPro"/>
</dbReference>
<dbReference type="PANTHER" id="PTHR31528:SF3">
    <property type="entry name" value="THIAMINE BIOSYNTHESIS PROTEIN HI_0357-RELATED"/>
    <property type="match status" value="1"/>
</dbReference>
<accession>A0A7L5BXL6</accession>
<evidence type="ECO:0000313" key="3">
    <source>
        <dbReference type="EMBL" id="QIE54996.1"/>
    </source>
</evidence>
<evidence type="ECO:0000313" key="4">
    <source>
        <dbReference type="Proteomes" id="UP000503336"/>
    </source>
</evidence>
<evidence type="ECO:0000256" key="1">
    <source>
        <dbReference type="SAM" id="SignalP"/>
    </source>
</evidence>
<keyword evidence="4" id="KW-1185">Reference proteome</keyword>
<feature type="signal peptide" evidence="1">
    <location>
        <begin position="1"/>
        <end position="25"/>
    </location>
</feature>
<feature type="chain" id="PRO_5029458899" evidence="1">
    <location>
        <begin position="26"/>
        <end position="332"/>
    </location>
</feature>
<gene>
    <name evidence="3" type="ORF">G5B40_05720</name>
</gene>
<dbReference type="Gene3D" id="3.40.190.10">
    <property type="entry name" value="Periplasmic binding protein-like II"/>
    <property type="match status" value="2"/>
</dbReference>
<dbReference type="AlphaFoldDB" id="A0A7L5BXL6"/>